<proteinExistence type="predicted"/>
<dbReference type="AlphaFoldDB" id="A0A6A9K975"/>
<feature type="domain" description="T6SS Phospholipase effector Tle1-like C-terminal" evidence="3">
    <location>
        <begin position="419"/>
        <end position="778"/>
    </location>
</feature>
<dbReference type="Pfam" id="PF22137">
    <property type="entry name" value="T6SS_Tle1-like_C"/>
    <property type="match status" value="1"/>
</dbReference>
<evidence type="ECO:0000259" key="3">
    <source>
        <dbReference type="Pfam" id="PF22137"/>
    </source>
</evidence>
<dbReference type="InterPro" id="IPR018712">
    <property type="entry name" value="Tle1-like_cat"/>
</dbReference>
<organism evidence="4">
    <name type="scientific">Pseudomonas aeruginosa</name>
    <dbReference type="NCBI Taxonomy" id="287"/>
    <lineage>
        <taxon>Bacteria</taxon>
        <taxon>Pseudomonadati</taxon>
        <taxon>Pseudomonadota</taxon>
        <taxon>Gammaproteobacteria</taxon>
        <taxon>Pseudomonadales</taxon>
        <taxon>Pseudomonadaceae</taxon>
        <taxon>Pseudomonas</taxon>
    </lineage>
</organism>
<dbReference type="PANTHER" id="PTHR33840:SF1">
    <property type="entry name" value="TLE1 PHOSPHOLIPASE DOMAIN-CONTAINING PROTEIN"/>
    <property type="match status" value="1"/>
</dbReference>
<accession>A0A6A9K975</accession>
<evidence type="ECO:0000256" key="1">
    <source>
        <dbReference type="SAM" id="MobiDB-lite"/>
    </source>
</evidence>
<feature type="compositionally biased region" description="Basic and acidic residues" evidence="1">
    <location>
        <begin position="518"/>
        <end position="528"/>
    </location>
</feature>
<feature type="domain" description="T6SS Phospholipase effector Tle1-like catalytic" evidence="2">
    <location>
        <begin position="245"/>
        <end position="376"/>
    </location>
</feature>
<sequence length="836" mass="91916">MLEGGLLPRTPAQIAGNRRVQDERYFQAHIRAQTAARKAGNSPPMLPCAKTLHVSLFFDGTNNNEPADKLATPPTTTNIARLYHASLGADQELVEQGYFSYYMPGVGTVFEEIGEFEPSNAGLKFATGGENRINWALTRLLDVLRWELSGSRLSAKDARSMIESMAASGWLETVSLGQASDGQGKRAAVLLPHMQALEKQIAARPKPELLGMQLYVYGFSRGAAEARTFVNWLAELTRQEDGGYRFAGIELSVEFLGLFDTVASVGIADLAPFADGHMGWANDSQRLPDDEGFLRRCVHLVAAHEQRACFPLDSIRRKARPDDPDCPSGYRAGSQEFIYPGVHSDVGGGYPPGEQGKALAGGAFVLSQVALHHMYDAAYRAGAPLQAPPLALNAQQAKSWPWLAMDDGTYKEFDIASDLIFRFNTWVDQLSSGSLEDVMIEELKLITGWRVERYAYGSQARQPYFQSRQGRDVTPRERQAFETLHQYQLAEDAAARRGDPAPVLTERQAREREEAQAVRRAYEARTGGDPEAPLNTRRAYDPPLEQRQLQNAARDFRRDFIPEWTFGGDGGWSLGSMMNVLFGGLVYMTNEVDEAEEYAKLRDGGEKACRRLFSRGGAPLDDKAARLVALFDEQVHDSRAWFMNAELNAREIWSDYFRYRCIFFDSQSNRSLKLLARGMQVIGVGIALGSIGLSIKRRNPKYLVGLVLPSLGTPVLRGKLGLPQIAAFDPLTGLALPMLEVTEQLAAFSRDSGPAQRLAAALPPPLPLSVASATTPELRAILAAQQRVATASAAAGGAKCGWLEQAAALFEVGEPSSMGRPTLLERVREETRDGRV</sequence>
<protein>
    <submittedName>
        <fullName evidence="4">DUF2235 domain-containing protein</fullName>
    </submittedName>
</protein>
<comment type="caution">
    <text evidence="4">The sequence shown here is derived from an EMBL/GenBank/DDBJ whole genome shotgun (WGS) entry which is preliminary data.</text>
</comment>
<dbReference type="EMBL" id="WOAJ01000022">
    <property type="protein sequence ID" value="MUI62057.1"/>
    <property type="molecule type" value="Genomic_DNA"/>
</dbReference>
<dbReference type="Pfam" id="PF09994">
    <property type="entry name" value="T6SS_Tle1-like_cat"/>
    <property type="match status" value="1"/>
</dbReference>
<dbReference type="InterPro" id="IPR054388">
    <property type="entry name" value="Tle1-like_C"/>
</dbReference>
<reference evidence="4" key="1">
    <citation type="submission" date="2019-11" db="EMBL/GenBank/DDBJ databases">
        <title>Genomes of ocular Pseudomonas aeruginosa isolates.</title>
        <authorList>
            <person name="Khan M."/>
            <person name="Rice S.A."/>
            <person name="Willcox M.D.P."/>
            <person name="Stapleton F."/>
        </authorList>
    </citation>
    <scope>NUCLEOTIDE SEQUENCE</scope>
    <source>
        <strain evidence="4">PA206</strain>
    </source>
</reference>
<evidence type="ECO:0000259" key="2">
    <source>
        <dbReference type="Pfam" id="PF09994"/>
    </source>
</evidence>
<feature type="region of interest" description="Disordered" evidence="1">
    <location>
        <begin position="518"/>
        <end position="544"/>
    </location>
</feature>
<name>A0A6A9K975_PSEAI</name>
<evidence type="ECO:0000313" key="4">
    <source>
        <dbReference type="EMBL" id="MUI62057.1"/>
    </source>
</evidence>
<dbReference type="PANTHER" id="PTHR33840">
    <property type="match status" value="1"/>
</dbReference>
<gene>
    <name evidence="4" type="ORF">GNQ20_30015</name>
</gene>